<sequence>MKEGEEKGMERGIEKGRKKTLIETLLVFASDIFSLEDTENLENKLEEADIDTLENIRDNILSLDSINDVYDMLE</sequence>
<keyword evidence="2" id="KW-1185">Reference proteome</keyword>
<proteinExistence type="predicted"/>
<gene>
    <name evidence="1" type="ORF">SAMN04488692_1011</name>
</gene>
<reference evidence="1 2" key="1">
    <citation type="submission" date="2016-10" db="EMBL/GenBank/DDBJ databases">
        <authorList>
            <person name="de Groot N.N."/>
        </authorList>
    </citation>
    <scope>NUCLEOTIDE SEQUENCE [LARGE SCALE GENOMIC DNA]</scope>
    <source>
        <strain evidence="1 2">SLAS-1</strain>
    </source>
</reference>
<evidence type="ECO:0008006" key="3">
    <source>
        <dbReference type="Google" id="ProtNLM"/>
    </source>
</evidence>
<dbReference type="AlphaFoldDB" id="A0A1G9GUF9"/>
<evidence type="ECO:0000313" key="1">
    <source>
        <dbReference type="EMBL" id="SDL03913.1"/>
    </source>
</evidence>
<protein>
    <recommendedName>
        <fullName evidence="3">DUF4351 domain-containing protein</fullName>
    </recommendedName>
</protein>
<accession>A0A1G9GUF9</accession>
<name>A0A1G9GUF9_9FIRM</name>
<dbReference type="Proteomes" id="UP000199476">
    <property type="component" value="Unassembled WGS sequence"/>
</dbReference>
<evidence type="ECO:0000313" key="2">
    <source>
        <dbReference type="Proteomes" id="UP000199476"/>
    </source>
</evidence>
<organism evidence="1 2">
    <name type="scientific">Halarsenatibacter silvermanii</name>
    <dbReference type="NCBI Taxonomy" id="321763"/>
    <lineage>
        <taxon>Bacteria</taxon>
        <taxon>Bacillati</taxon>
        <taxon>Bacillota</taxon>
        <taxon>Clostridia</taxon>
        <taxon>Halanaerobiales</taxon>
        <taxon>Halarsenatibacteraceae</taxon>
        <taxon>Halarsenatibacter</taxon>
    </lineage>
</organism>
<dbReference type="EMBL" id="FNGO01000001">
    <property type="protein sequence ID" value="SDL03913.1"/>
    <property type="molecule type" value="Genomic_DNA"/>
</dbReference>
<dbReference type="RefSeq" id="WP_089757422.1">
    <property type="nucleotide sequence ID" value="NZ_FNGO01000001.1"/>
</dbReference>
<dbReference type="STRING" id="321763.SAMN04488692_1011"/>